<dbReference type="InterPro" id="IPR005749">
    <property type="entry name" value="Ribosomal_uL15_bac-type"/>
</dbReference>
<sequence>MYLNSLSNSVYLRKKRKRVCRGIGSGLGKTGGRGHKGQKSRTGKKIRIGFEGGQTPLYRRIPKFGFVSKKKILVDEIRLFELNNLLDVNNINLSVLKKKNLVKKNIKYVKIIKIGSINRPLVISGLLVTKGARVCIELAGGIVNP</sequence>
<gene>
    <name evidence="4 7" type="primary">rplO</name>
    <name evidence="7" type="ORF">BUCINSTRO3249_0333</name>
</gene>
<proteinExistence type="inferred from homology"/>
<comment type="subunit">
    <text evidence="4">Part of the 50S ribosomal subunit.</text>
</comment>
<keyword evidence="4" id="KW-0699">rRNA-binding</keyword>
<accession>A0A3B1DLG3</accession>
<dbReference type="OrthoDB" id="9810293at2"/>
<evidence type="ECO:0000313" key="8">
    <source>
        <dbReference type="Proteomes" id="UP000271849"/>
    </source>
</evidence>
<protein>
    <recommendedName>
        <fullName evidence="4">Large ribosomal subunit protein uL15</fullName>
    </recommendedName>
</protein>
<comment type="similarity">
    <text evidence="1 4">Belongs to the universal ribosomal protein uL15 family.</text>
</comment>
<comment type="function">
    <text evidence="4">Binds to the 23S rRNA.</text>
</comment>
<dbReference type="GO" id="GO:0019843">
    <property type="term" value="F:rRNA binding"/>
    <property type="evidence" value="ECO:0007669"/>
    <property type="project" value="UniProtKB-UniRule"/>
</dbReference>
<evidence type="ECO:0000256" key="1">
    <source>
        <dbReference type="ARBA" id="ARBA00007320"/>
    </source>
</evidence>
<evidence type="ECO:0000256" key="3">
    <source>
        <dbReference type="ARBA" id="ARBA00023274"/>
    </source>
</evidence>
<evidence type="ECO:0000259" key="6">
    <source>
        <dbReference type="Pfam" id="PF00828"/>
    </source>
</evidence>
<feature type="domain" description="Large ribosomal subunit protein uL15/eL18" evidence="6">
    <location>
        <begin position="79"/>
        <end position="143"/>
    </location>
</feature>
<feature type="region of interest" description="Disordered" evidence="5">
    <location>
        <begin position="23"/>
        <end position="42"/>
    </location>
</feature>
<name>A0A3B1DLG3_9GAMM</name>
<dbReference type="InterPro" id="IPR030878">
    <property type="entry name" value="Ribosomal_uL15"/>
</dbReference>
<dbReference type="STRING" id="1921549.GCA_900128825_00334"/>
<dbReference type="InterPro" id="IPR036227">
    <property type="entry name" value="Ribosomal_uL15/eL18_sf"/>
</dbReference>
<dbReference type="GO" id="GO:0003735">
    <property type="term" value="F:structural constituent of ribosome"/>
    <property type="evidence" value="ECO:0007669"/>
    <property type="project" value="InterPro"/>
</dbReference>
<dbReference type="AlphaFoldDB" id="A0A3B1DLG3"/>
<keyword evidence="4" id="KW-0694">RNA-binding</keyword>
<dbReference type="RefSeq" id="WP_158349190.1">
    <property type="nucleotide sequence ID" value="NZ_LR025085.1"/>
</dbReference>
<dbReference type="GO" id="GO:0022625">
    <property type="term" value="C:cytosolic large ribosomal subunit"/>
    <property type="evidence" value="ECO:0007669"/>
    <property type="project" value="TreeGrafter"/>
</dbReference>
<dbReference type="NCBIfam" id="TIGR01071">
    <property type="entry name" value="rplO_bact"/>
    <property type="match status" value="1"/>
</dbReference>
<evidence type="ECO:0000256" key="4">
    <source>
        <dbReference type="HAMAP-Rule" id="MF_01341"/>
    </source>
</evidence>
<dbReference type="PANTHER" id="PTHR12934">
    <property type="entry name" value="50S RIBOSOMAL PROTEIN L15"/>
    <property type="match status" value="1"/>
</dbReference>
<keyword evidence="3 4" id="KW-0687">Ribonucleoprotein</keyword>
<dbReference type="EMBL" id="LR025085">
    <property type="protein sequence ID" value="VAX76788.1"/>
    <property type="molecule type" value="Genomic_DNA"/>
</dbReference>
<evidence type="ECO:0000256" key="2">
    <source>
        <dbReference type="ARBA" id="ARBA00022980"/>
    </source>
</evidence>
<dbReference type="PANTHER" id="PTHR12934:SF11">
    <property type="entry name" value="LARGE RIBOSOMAL SUBUNIT PROTEIN UL15M"/>
    <property type="match status" value="1"/>
</dbReference>
<organism evidence="7 8">
    <name type="scientific">Buchnera aphidicola</name>
    <name type="common">Cinara strobi</name>
    <dbReference type="NCBI Taxonomy" id="1921549"/>
    <lineage>
        <taxon>Bacteria</taxon>
        <taxon>Pseudomonadati</taxon>
        <taxon>Pseudomonadota</taxon>
        <taxon>Gammaproteobacteria</taxon>
        <taxon>Enterobacterales</taxon>
        <taxon>Erwiniaceae</taxon>
        <taxon>Buchnera</taxon>
    </lineage>
</organism>
<dbReference type="SUPFAM" id="SSF52080">
    <property type="entry name" value="Ribosomal proteins L15p and L18e"/>
    <property type="match status" value="1"/>
</dbReference>
<dbReference type="GO" id="GO:0006412">
    <property type="term" value="P:translation"/>
    <property type="evidence" value="ECO:0007669"/>
    <property type="project" value="UniProtKB-UniRule"/>
</dbReference>
<dbReference type="Proteomes" id="UP000271849">
    <property type="component" value="Chromosome"/>
</dbReference>
<feature type="compositionally biased region" description="Basic residues" evidence="5">
    <location>
        <begin position="32"/>
        <end position="42"/>
    </location>
</feature>
<keyword evidence="2 4" id="KW-0689">Ribosomal protein</keyword>
<dbReference type="HAMAP" id="MF_01341">
    <property type="entry name" value="Ribosomal_uL15"/>
    <property type="match status" value="1"/>
</dbReference>
<dbReference type="InterPro" id="IPR021131">
    <property type="entry name" value="Ribosomal_uL15/eL18"/>
</dbReference>
<evidence type="ECO:0000313" key="7">
    <source>
        <dbReference type="EMBL" id="VAX76788.1"/>
    </source>
</evidence>
<dbReference type="Pfam" id="PF00828">
    <property type="entry name" value="Ribosomal_L27A"/>
    <property type="match status" value="1"/>
</dbReference>
<reference evidence="8" key="1">
    <citation type="submission" date="2018-09" db="EMBL/GenBank/DDBJ databases">
        <authorList>
            <person name="Manzano-Marin A."/>
            <person name="Manzano-Marin A."/>
        </authorList>
    </citation>
    <scope>NUCLEOTIDE SEQUENCE [LARGE SCALE GENOMIC DNA]</scope>
    <source>
        <strain evidence="8">BuCistrobi</strain>
    </source>
</reference>
<evidence type="ECO:0000256" key="5">
    <source>
        <dbReference type="SAM" id="MobiDB-lite"/>
    </source>
</evidence>
<dbReference type="Gene3D" id="3.100.10.10">
    <property type="match status" value="1"/>
</dbReference>